<proteinExistence type="predicted"/>
<dbReference type="PANTHER" id="PTHR24092:SF59">
    <property type="entry name" value="PHOSPHOLIPID-TRANSPORTING ATPASE"/>
    <property type="match status" value="1"/>
</dbReference>
<reference evidence="1" key="2">
    <citation type="submission" date="2025-08" db="UniProtKB">
        <authorList>
            <consortium name="Ensembl"/>
        </authorList>
    </citation>
    <scope>IDENTIFICATION</scope>
</reference>
<dbReference type="GO" id="GO:0005802">
    <property type="term" value="C:trans-Golgi network"/>
    <property type="evidence" value="ECO:0007669"/>
    <property type="project" value="TreeGrafter"/>
</dbReference>
<dbReference type="GO" id="GO:0140326">
    <property type="term" value="F:ATPase-coupled intramembrane lipid transporter activity"/>
    <property type="evidence" value="ECO:0007669"/>
    <property type="project" value="TreeGrafter"/>
</dbReference>
<protein>
    <submittedName>
        <fullName evidence="1">Uncharacterized protein</fullName>
    </submittedName>
</protein>
<dbReference type="AlphaFoldDB" id="A0A8C8WN25"/>
<dbReference type="PANTHER" id="PTHR24092">
    <property type="entry name" value="PROBABLE PHOSPHOLIPID-TRANSPORTING ATPASE"/>
    <property type="match status" value="1"/>
</dbReference>
<accession>A0A8C8WN25</accession>
<dbReference type="Proteomes" id="UP000694399">
    <property type="component" value="Chromosome A2"/>
</dbReference>
<name>A0A8C8WN25_PANLE</name>
<dbReference type="GO" id="GO:0048666">
    <property type="term" value="P:neuron development"/>
    <property type="evidence" value="ECO:0007669"/>
    <property type="project" value="TreeGrafter"/>
</dbReference>
<reference evidence="1" key="1">
    <citation type="journal article" date="2019" name="bioRxiv">
        <title>Long live the king: chromosome-level assembly of the lion (Panthera leo) using linked-read, Hi-C, and long read data.</title>
        <authorList>
            <person name="Armstrong E.E."/>
            <person name="Taylor R.W."/>
            <person name="Miller D.E."/>
            <person name="Kaelin C."/>
            <person name="Barsh G."/>
            <person name="Hadly E.A."/>
            <person name="Petrov D."/>
        </authorList>
    </citation>
    <scope>NUCLEOTIDE SEQUENCE [LARGE SCALE GENOMIC DNA]</scope>
</reference>
<reference evidence="1" key="3">
    <citation type="submission" date="2025-09" db="UniProtKB">
        <authorList>
            <consortium name="Ensembl"/>
        </authorList>
    </citation>
    <scope>IDENTIFICATION</scope>
</reference>
<dbReference type="Ensembl" id="ENSPLOT00000006246.1">
    <property type="protein sequence ID" value="ENSPLOP00000005650.1"/>
    <property type="gene ID" value="ENSPLOG00000004137.1"/>
</dbReference>
<evidence type="ECO:0000313" key="1">
    <source>
        <dbReference type="Ensembl" id="ENSPLOP00000005650.1"/>
    </source>
</evidence>
<sequence length="91" mass="10331">HRVLFSCPGYATSSLAFSVKQNTRKIYHRIHSVTLFSQQIPDVSPTGKYTTLLPLMIILTISGIKEIVEDYKRHMADRLVNTKNTIGKILD</sequence>
<dbReference type="GeneTree" id="ENSGT00940000165049"/>
<dbReference type="GO" id="GO:0045332">
    <property type="term" value="P:phospholipid translocation"/>
    <property type="evidence" value="ECO:0007669"/>
    <property type="project" value="TreeGrafter"/>
</dbReference>
<keyword evidence="2" id="KW-1185">Reference proteome</keyword>
<organism evidence="1 2">
    <name type="scientific">Panthera leo</name>
    <name type="common">Lion</name>
    <dbReference type="NCBI Taxonomy" id="9689"/>
    <lineage>
        <taxon>Eukaryota</taxon>
        <taxon>Metazoa</taxon>
        <taxon>Chordata</taxon>
        <taxon>Craniata</taxon>
        <taxon>Vertebrata</taxon>
        <taxon>Euteleostomi</taxon>
        <taxon>Mammalia</taxon>
        <taxon>Eutheria</taxon>
        <taxon>Laurasiatheria</taxon>
        <taxon>Carnivora</taxon>
        <taxon>Feliformia</taxon>
        <taxon>Felidae</taxon>
        <taxon>Pantherinae</taxon>
        <taxon>Panthera</taxon>
    </lineage>
</organism>
<evidence type="ECO:0000313" key="2">
    <source>
        <dbReference type="Proteomes" id="UP000694399"/>
    </source>
</evidence>
<dbReference type="GO" id="GO:0005886">
    <property type="term" value="C:plasma membrane"/>
    <property type="evidence" value="ECO:0007669"/>
    <property type="project" value="TreeGrafter"/>
</dbReference>